<dbReference type="EMBL" id="JAAAMI010000001">
    <property type="protein sequence ID" value="NDV42083.1"/>
    <property type="molecule type" value="Genomic_DNA"/>
</dbReference>
<reference evidence="2 3" key="1">
    <citation type="submission" date="2020-01" db="EMBL/GenBank/DDBJ databases">
        <title>Muricauda sediminis sp.nov. 40Bstr401.</title>
        <authorList>
            <person name="Xue Z."/>
            <person name="Zhu S."/>
            <person name="Ren N."/>
            <person name="Chen T."/>
            <person name="Chen X."/>
            <person name="Chen J."/>
            <person name="Yang J."/>
        </authorList>
    </citation>
    <scope>NUCLEOTIDE SEQUENCE [LARGE SCALE GENOMIC DNA]</scope>
    <source>
        <strain evidence="2 3">40Bstr401</strain>
    </source>
</reference>
<dbReference type="AlphaFoldDB" id="A0A6I5KNR5"/>
<dbReference type="Proteomes" id="UP000468707">
    <property type="component" value="Unassembled WGS sequence"/>
</dbReference>
<evidence type="ECO:0000313" key="3">
    <source>
        <dbReference type="Proteomes" id="UP000468707"/>
    </source>
</evidence>
<protein>
    <submittedName>
        <fullName evidence="2">Uncharacterized protein</fullName>
    </submittedName>
</protein>
<evidence type="ECO:0000313" key="2">
    <source>
        <dbReference type="EMBL" id="NDV42083.1"/>
    </source>
</evidence>
<sequence>MENKVDKKYIREFNLGYEMAKELKLERPMLQGQDISQAPPDNPVHAGMFQYFKEVALSKSKDLDKSVNSSKNELKEDSKGKGKNKDEGLSL</sequence>
<feature type="compositionally biased region" description="Basic and acidic residues" evidence="1">
    <location>
        <begin position="72"/>
        <end position="91"/>
    </location>
</feature>
<evidence type="ECO:0000256" key="1">
    <source>
        <dbReference type="SAM" id="MobiDB-lite"/>
    </source>
</evidence>
<dbReference type="RefSeq" id="WP_163632513.1">
    <property type="nucleotide sequence ID" value="NZ_JAAAMI010000001.1"/>
</dbReference>
<proteinExistence type="predicted"/>
<organism evidence="2 3">
    <name type="scientific">Flagellimonas sediminis</name>
    <dbReference type="NCBI Taxonomy" id="2696468"/>
    <lineage>
        <taxon>Bacteria</taxon>
        <taxon>Pseudomonadati</taxon>
        <taxon>Bacteroidota</taxon>
        <taxon>Flavobacteriia</taxon>
        <taxon>Flavobacteriales</taxon>
        <taxon>Flavobacteriaceae</taxon>
        <taxon>Flagellimonas</taxon>
    </lineage>
</organism>
<keyword evidence="3" id="KW-1185">Reference proteome</keyword>
<feature type="region of interest" description="Disordered" evidence="1">
    <location>
        <begin position="60"/>
        <end position="91"/>
    </location>
</feature>
<accession>A0A6I5KNR5</accession>
<comment type="caution">
    <text evidence="2">The sequence shown here is derived from an EMBL/GenBank/DDBJ whole genome shotgun (WGS) entry which is preliminary data.</text>
</comment>
<gene>
    <name evidence="2" type="ORF">GTK07_01985</name>
</gene>
<name>A0A6I5KNR5_9FLAO</name>